<name>D1A515_THECD</name>
<dbReference type="HOGENOM" id="CLU_119015_0_0_11"/>
<evidence type="ECO:0008006" key="4">
    <source>
        <dbReference type="Google" id="ProtNLM"/>
    </source>
</evidence>
<feature type="transmembrane region" description="Helical" evidence="1">
    <location>
        <begin position="88"/>
        <end position="110"/>
    </location>
</feature>
<dbReference type="Proteomes" id="UP000001918">
    <property type="component" value="Chromosome"/>
</dbReference>
<keyword evidence="3" id="KW-1185">Reference proteome</keyword>
<protein>
    <recommendedName>
        <fullName evidence="4">DUF4157 domain-containing protein</fullName>
    </recommendedName>
</protein>
<evidence type="ECO:0000313" key="3">
    <source>
        <dbReference type="Proteomes" id="UP000001918"/>
    </source>
</evidence>
<accession>D1A515</accession>
<evidence type="ECO:0000313" key="2">
    <source>
        <dbReference type="EMBL" id="ACY98184.1"/>
    </source>
</evidence>
<dbReference type="RefSeq" id="WP_012852968.1">
    <property type="nucleotide sequence ID" value="NC_013510.1"/>
</dbReference>
<reference evidence="2 3" key="1">
    <citation type="journal article" date="2011" name="Stand. Genomic Sci.">
        <title>Complete genome sequence of Thermomonospora curvata type strain (B9).</title>
        <authorList>
            <person name="Chertkov O."/>
            <person name="Sikorski J."/>
            <person name="Nolan M."/>
            <person name="Lapidus A."/>
            <person name="Lucas S."/>
            <person name="Del Rio T.G."/>
            <person name="Tice H."/>
            <person name="Cheng J.F."/>
            <person name="Goodwin L."/>
            <person name="Pitluck S."/>
            <person name="Liolios K."/>
            <person name="Ivanova N."/>
            <person name="Mavromatis K."/>
            <person name="Mikhailova N."/>
            <person name="Ovchinnikova G."/>
            <person name="Pati A."/>
            <person name="Chen A."/>
            <person name="Palaniappan K."/>
            <person name="Djao O.D."/>
            <person name="Land M."/>
            <person name="Hauser L."/>
            <person name="Chang Y.J."/>
            <person name="Jeffries C.D."/>
            <person name="Brettin T."/>
            <person name="Han C."/>
            <person name="Detter J.C."/>
            <person name="Rohde M."/>
            <person name="Goker M."/>
            <person name="Woyke T."/>
            <person name="Bristow J."/>
            <person name="Eisen J.A."/>
            <person name="Markowitz V."/>
            <person name="Hugenholtz P."/>
            <person name="Klenk H.P."/>
            <person name="Kyrpides N.C."/>
        </authorList>
    </citation>
    <scope>NUCLEOTIDE SEQUENCE [LARGE SCALE GENOMIC DNA]</scope>
    <source>
        <strain evidence="3">ATCC 19995 / DSM 43183 / JCM 3096 / KCTC 9072 / NBRC 15933 / NCIMB 10081 / Henssen B9</strain>
    </source>
</reference>
<organism evidence="2 3">
    <name type="scientific">Thermomonospora curvata (strain ATCC 19995 / DSM 43183 / JCM 3096 / KCTC 9072 / NBRC 15933 / NCIMB 10081 / Henssen B9)</name>
    <dbReference type="NCBI Taxonomy" id="471852"/>
    <lineage>
        <taxon>Bacteria</taxon>
        <taxon>Bacillati</taxon>
        <taxon>Actinomycetota</taxon>
        <taxon>Actinomycetes</taxon>
        <taxon>Streptosporangiales</taxon>
        <taxon>Thermomonosporaceae</taxon>
        <taxon>Thermomonospora</taxon>
    </lineage>
</organism>
<keyword evidence="1" id="KW-0472">Membrane</keyword>
<dbReference type="KEGG" id="tcu:Tcur_2630"/>
<dbReference type="eggNOG" id="ENOG5032SNF">
    <property type="taxonomic scope" value="Bacteria"/>
</dbReference>
<keyword evidence="1" id="KW-1133">Transmembrane helix</keyword>
<dbReference type="OrthoDB" id="3296472at2"/>
<keyword evidence="1" id="KW-0812">Transmembrane</keyword>
<evidence type="ECO:0000256" key="1">
    <source>
        <dbReference type="SAM" id="Phobius"/>
    </source>
</evidence>
<dbReference type="AlphaFoldDB" id="D1A515"/>
<proteinExistence type="predicted"/>
<sequence>MERRYRLRQIVNIVNASTPLGMLLARAGGSGGLRRGPHGLLIGTGYRLPLPAAPAFTVGNVVLVRDDGSILRRRPSLLAHEARHATQYAWCLGPVMIVLYLVCAGLSMALCGDHASYNPFERRAGLEDGGYRRRPLRFARR</sequence>
<gene>
    <name evidence="2" type="ordered locus">Tcur_2630</name>
</gene>
<dbReference type="EMBL" id="CP001738">
    <property type="protein sequence ID" value="ACY98184.1"/>
    <property type="molecule type" value="Genomic_DNA"/>
</dbReference>
<dbReference type="STRING" id="471852.Tcur_2630"/>